<keyword evidence="2" id="KW-1185">Reference proteome</keyword>
<dbReference type="SUPFAM" id="SSF52121">
    <property type="entry name" value="Lumazine synthase"/>
    <property type="match status" value="1"/>
</dbReference>
<organism evidence="1 2">
    <name type="scientific">Streptomyces dengpaensis</name>
    <dbReference type="NCBI Taxonomy" id="2049881"/>
    <lineage>
        <taxon>Bacteria</taxon>
        <taxon>Bacillati</taxon>
        <taxon>Actinomycetota</taxon>
        <taxon>Actinomycetes</taxon>
        <taxon>Kitasatosporales</taxon>
        <taxon>Streptomycetaceae</taxon>
        <taxon>Streptomyces</taxon>
    </lineage>
</organism>
<dbReference type="RefSeq" id="WP_099500114.1">
    <property type="nucleotide sequence ID" value="NZ_CP026652.1"/>
</dbReference>
<evidence type="ECO:0000313" key="2">
    <source>
        <dbReference type="Proteomes" id="UP000238413"/>
    </source>
</evidence>
<dbReference type="InterPro" id="IPR036467">
    <property type="entry name" value="LS/RS_sf"/>
</dbReference>
<evidence type="ECO:0000313" key="1">
    <source>
        <dbReference type="EMBL" id="AVH59729.1"/>
    </source>
</evidence>
<protein>
    <submittedName>
        <fullName evidence="1">Uncharacterized protein</fullName>
    </submittedName>
</protein>
<name>A0ABM6SYK7_9ACTN</name>
<gene>
    <name evidence="1" type="ORF">C4B68_32695</name>
</gene>
<sequence>MFAQPNAAALLDADRAATDPAIAAERATTYVSVPGAVEVPTTVARLAELMKAEADKYRAAMMRGDVRAAVAGLAAVGILYDVASTELGAHLDVIEAALTDALRGAR</sequence>
<dbReference type="Proteomes" id="UP000238413">
    <property type="component" value="Chromosome"/>
</dbReference>
<dbReference type="EMBL" id="CP026652">
    <property type="protein sequence ID" value="AVH59729.1"/>
    <property type="molecule type" value="Genomic_DNA"/>
</dbReference>
<proteinExistence type="predicted"/>
<reference evidence="1 2" key="1">
    <citation type="submission" date="2018-02" db="EMBL/GenBank/DDBJ databases">
        <title>Complete genome sequence of Streptomyces dengpaensis, the producer of angucyclines.</title>
        <authorList>
            <person name="Yumei L."/>
        </authorList>
    </citation>
    <scope>NUCLEOTIDE SEQUENCE [LARGE SCALE GENOMIC DNA]</scope>
    <source>
        <strain evidence="1 2">XZHG99</strain>
    </source>
</reference>
<accession>A0ABM6SYK7</accession>